<evidence type="ECO:0000313" key="1">
    <source>
        <dbReference type="EMBL" id="CAB4030178.1"/>
    </source>
</evidence>
<keyword evidence="2" id="KW-1185">Reference proteome</keyword>
<evidence type="ECO:0000313" key="2">
    <source>
        <dbReference type="Proteomes" id="UP001152795"/>
    </source>
</evidence>
<dbReference type="Proteomes" id="UP001152795">
    <property type="component" value="Unassembled WGS sequence"/>
</dbReference>
<dbReference type="InterPro" id="IPR035892">
    <property type="entry name" value="C2_domain_sf"/>
</dbReference>
<dbReference type="Gene3D" id="2.60.40.150">
    <property type="entry name" value="C2 domain"/>
    <property type="match status" value="1"/>
</dbReference>
<dbReference type="SUPFAM" id="SSF49562">
    <property type="entry name" value="C2 domain (Calcium/lipid-binding domain, CaLB)"/>
    <property type="match status" value="1"/>
</dbReference>
<gene>
    <name evidence="1" type="ORF">PACLA_8A022011</name>
</gene>
<organism evidence="1 2">
    <name type="scientific">Paramuricea clavata</name>
    <name type="common">Red gorgonian</name>
    <name type="synonym">Violescent sea-whip</name>
    <dbReference type="NCBI Taxonomy" id="317549"/>
    <lineage>
        <taxon>Eukaryota</taxon>
        <taxon>Metazoa</taxon>
        <taxon>Cnidaria</taxon>
        <taxon>Anthozoa</taxon>
        <taxon>Octocorallia</taxon>
        <taxon>Malacalcyonacea</taxon>
        <taxon>Plexauridae</taxon>
        <taxon>Paramuricea</taxon>
    </lineage>
</organism>
<dbReference type="InterPro" id="IPR000008">
    <property type="entry name" value="C2_dom"/>
</dbReference>
<dbReference type="PANTHER" id="PTHR21119">
    <property type="entry name" value="C2 DOMAIN-CONTAINING PROTEIN"/>
    <property type="match status" value="1"/>
</dbReference>
<dbReference type="OrthoDB" id="1029639at2759"/>
<accession>A0A6S7JH66</accession>
<sequence>VPDAYCLLTSKEPPQKKKTKTVKGTNDPVWNESHVLDVSEKTKEVSFDIYNELKSSEETGFLGQVIVPLAMIGKDQSCRLILPVLPTSAKNSYVTGQINLEVRNFPTASIFPTFYLLLCRLVCKQNLESSVAILNPEEHLP</sequence>
<proteinExistence type="predicted"/>
<feature type="non-terminal residue" evidence="1">
    <location>
        <position position="141"/>
    </location>
</feature>
<dbReference type="PANTHER" id="PTHR21119:SF5">
    <property type="entry name" value="C2 DOMAIN-CONTAINING PROTEIN"/>
    <property type="match status" value="1"/>
</dbReference>
<name>A0A6S7JH66_PARCT</name>
<dbReference type="EMBL" id="CACRXK020016690">
    <property type="protein sequence ID" value="CAB4030178.1"/>
    <property type="molecule type" value="Genomic_DNA"/>
</dbReference>
<comment type="caution">
    <text evidence="1">The sequence shown here is derived from an EMBL/GenBank/DDBJ whole genome shotgun (WGS) entry which is preliminary data.</text>
</comment>
<dbReference type="InterPro" id="IPR039934">
    <property type="entry name" value="C2CD2/C2CD2L"/>
</dbReference>
<dbReference type="Pfam" id="PF00168">
    <property type="entry name" value="C2"/>
    <property type="match status" value="1"/>
</dbReference>
<dbReference type="PROSITE" id="PS50004">
    <property type="entry name" value="C2"/>
    <property type="match status" value="1"/>
</dbReference>
<dbReference type="AlphaFoldDB" id="A0A6S7JH66"/>
<protein>
    <submittedName>
        <fullName evidence="1">Titin-like isoform X1</fullName>
    </submittedName>
</protein>
<reference evidence="1" key="1">
    <citation type="submission" date="2020-04" db="EMBL/GenBank/DDBJ databases">
        <authorList>
            <person name="Alioto T."/>
            <person name="Alioto T."/>
            <person name="Gomez Garrido J."/>
        </authorList>
    </citation>
    <scope>NUCLEOTIDE SEQUENCE</scope>
    <source>
        <strain evidence="1">A484AB</strain>
    </source>
</reference>